<dbReference type="InterPro" id="IPR004387">
    <property type="entry name" value="Pept_M50_Zn"/>
</dbReference>
<dbReference type="CDD" id="cd23081">
    <property type="entry name" value="cpPDZ_EcRseP-like"/>
    <property type="match status" value="1"/>
</dbReference>
<evidence type="ECO:0000256" key="3">
    <source>
        <dbReference type="ARBA" id="ARBA00022670"/>
    </source>
</evidence>
<feature type="transmembrane region" description="Helical" evidence="10">
    <location>
        <begin position="6"/>
        <end position="26"/>
    </location>
</feature>
<dbReference type="CDD" id="cd06163">
    <property type="entry name" value="S2P-M50_PDZ_RseP-like"/>
    <property type="match status" value="1"/>
</dbReference>
<sequence length="382" mass="40931">MQLLGIFAFIIALLFSVMVHEFGHYLTARKFGMRVSEFFLGFGTRIWSRQRGETEFGIKAIPAGGYCRIEGMTPDDPMPEGEEGRAFYRATSGKKLIVLGAGSFLHFLLGYLLLFVLLAGVGVNQVLPVIDSVSPNSAAAAAGFQKGDEIIAINGDRNTDWQDQLSKIRNSKGSELTFLIKRAGTELEIVAAPRMTDIEDGTSRYVLGIINQFGTKRIGPVTAVTSAAQLTWRFTSASAKSLVQLPTKIPSLWGQTFGGEKRDANGLVGVVGVARVSGQAASSGALTPSERLGTFILIVASLNIFVGLFNLLPILPLDGGHMAVAIADQIRALFARLRGKARPAAIDVKVLTPITAVVFVILAALTVLLLIADIFNPISLNL</sequence>
<dbReference type="InterPro" id="IPR036034">
    <property type="entry name" value="PDZ_sf"/>
</dbReference>
<evidence type="ECO:0000256" key="9">
    <source>
        <dbReference type="ARBA" id="ARBA00023136"/>
    </source>
</evidence>
<keyword evidence="8" id="KW-0482">Metalloprotease</keyword>
<reference evidence="14" key="1">
    <citation type="submission" date="2020-05" db="EMBL/GenBank/DDBJ databases">
        <authorList>
            <person name="Chiriac C."/>
            <person name="Salcher M."/>
            <person name="Ghai R."/>
            <person name="Kavagutti S V."/>
        </authorList>
    </citation>
    <scope>NUCLEOTIDE SEQUENCE</scope>
</reference>
<dbReference type="SMART" id="SM00228">
    <property type="entry name" value="PDZ"/>
    <property type="match status" value="1"/>
</dbReference>
<keyword evidence="6" id="KW-0862">Zinc</keyword>
<evidence type="ECO:0000313" key="12">
    <source>
        <dbReference type="EMBL" id="CAB4778009.1"/>
    </source>
</evidence>
<name>A0A6J7NAJ3_9ZZZZ</name>
<dbReference type="EMBL" id="CAEZZY010000049">
    <property type="protein sequence ID" value="CAB4778009.1"/>
    <property type="molecule type" value="Genomic_DNA"/>
</dbReference>
<keyword evidence="3" id="KW-0645">Protease</keyword>
<keyword evidence="9 10" id="KW-0472">Membrane</keyword>
<evidence type="ECO:0000313" key="14">
    <source>
        <dbReference type="EMBL" id="CAB4990480.1"/>
    </source>
</evidence>
<organism evidence="14">
    <name type="scientific">freshwater metagenome</name>
    <dbReference type="NCBI Taxonomy" id="449393"/>
    <lineage>
        <taxon>unclassified sequences</taxon>
        <taxon>metagenomes</taxon>
        <taxon>ecological metagenomes</taxon>
    </lineage>
</organism>
<evidence type="ECO:0000256" key="1">
    <source>
        <dbReference type="ARBA" id="ARBA00001947"/>
    </source>
</evidence>
<comment type="subcellular location">
    <subcellularLocation>
        <location evidence="2">Membrane</location>
        <topology evidence="2">Multi-pass membrane protein</topology>
    </subcellularLocation>
</comment>
<dbReference type="PROSITE" id="PS50106">
    <property type="entry name" value="PDZ"/>
    <property type="match status" value="1"/>
</dbReference>
<evidence type="ECO:0000256" key="5">
    <source>
        <dbReference type="ARBA" id="ARBA00022801"/>
    </source>
</evidence>
<protein>
    <submittedName>
        <fullName evidence="14">Unannotated protein</fullName>
    </submittedName>
</protein>
<dbReference type="InterPro" id="IPR041489">
    <property type="entry name" value="PDZ_6"/>
</dbReference>
<dbReference type="Gene3D" id="2.30.42.10">
    <property type="match status" value="1"/>
</dbReference>
<dbReference type="Pfam" id="PF02163">
    <property type="entry name" value="Peptidase_M50"/>
    <property type="match status" value="1"/>
</dbReference>
<evidence type="ECO:0000256" key="8">
    <source>
        <dbReference type="ARBA" id="ARBA00023049"/>
    </source>
</evidence>
<feature type="transmembrane region" description="Helical" evidence="10">
    <location>
        <begin position="350"/>
        <end position="372"/>
    </location>
</feature>
<dbReference type="InterPro" id="IPR008915">
    <property type="entry name" value="Peptidase_M50"/>
</dbReference>
<evidence type="ECO:0000256" key="6">
    <source>
        <dbReference type="ARBA" id="ARBA00022833"/>
    </source>
</evidence>
<dbReference type="GO" id="GO:0016020">
    <property type="term" value="C:membrane"/>
    <property type="evidence" value="ECO:0007669"/>
    <property type="project" value="UniProtKB-SubCell"/>
</dbReference>
<dbReference type="GO" id="GO:0006508">
    <property type="term" value="P:proteolysis"/>
    <property type="evidence" value="ECO:0007669"/>
    <property type="project" value="UniProtKB-KW"/>
</dbReference>
<dbReference type="EMBL" id="CAFBNK010000015">
    <property type="protein sequence ID" value="CAB4942829.1"/>
    <property type="molecule type" value="Genomic_DNA"/>
</dbReference>
<dbReference type="Pfam" id="PF17820">
    <property type="entry name" value="PDZ_6"/>
    <property type="match status" value="1"/>
</dbReference>
<keyword evidence="7 10" id="KW-1133">Transmembrane helix</keyword>
<feature type="domain" description="PDZ" evidence="11">
    <location>
        <begin position="129"/>
        <end position="195"/>
    </location>
</feature>
<proteinExistence type="predicted"/>
<dbReference type="PANTHER" id="PTHR42837:SF2">
    <property type="entry name" value="MEMBRANE METALLOPROTEASE ARASP2, CHLOROPLASTIC-RELATED"/>
    <property type="match status" value="1"/>
</dbReference>
<comment type="cofactor">
    <cofactor evidence="1">
        <name>Zn(2+)</name>
        <dbReference type="ChEBI" id="CHEBI:29105"/>
    </cofactor>
</comment>
<dbReference type="InterPro" id="IPR001478">
    <property type="entry name" value="PDZ"/>
</dbReference>
<evidence type="ECO:0000256" key="10">
    <source>
        <dbReference type="SAM" id="Phobius"/>
    </source>
</evidence>
<evidence type="ECO:0000256" key="4">
    <source>
        <dbReference type="ARBA" id="ARBA00022692"/>
    </source>
</evidence>
<dbReference type="AlphaFoldDB" id="A0A6J7NAJ3"/>
<feature type="transmembrane region" description="Helical" evidence="10">
    <location>
        <begin position="96"/>
        <end position="123"/>
    </location>
</feature>
<dbReference type="EMBL" id="CAFBOU010000035">
    <property type="protein sequence ID" value="CAB4990480.1"/>
    <property type="molecule type" value="Genomic_DNA"/>
</dbReference>
<evidence type="ECO:0000256" key="2">
    <source>
        <dbReference type="ARBA" id="ARBA00004141"/>
    </source>
</evidence>
<evidence type="ECO:0000259" key="11">
    <source>
        <dbReference type="PROSITE" id="PS50106"/>
    </source>
</evidence>
<dbReference type="PANTHER" id="PTHR42837">
    <property type="entry name" value="REGULATOR OF SIGMA-E PROTEASE RSEP"/>
    <property type="match status" value="1"/>
</dbReference>
<accession>A0A6J7NAJ3</accession>
<keyword evidence="4 10" id="KW-0812">Transmembrane</keyword>
<feature type="transmembrane region" description="Helical" evidence="10">
    <location>
        <begin position="292"/>
        <end position="312"/>
    </location>
</feature>
<evidence type="ECO:0000313" key="13">
    <source>
        <dbReference type="EMBL" id="CAB4942829.1"/>
    </source>
</evidence>
<dbReference type="SUPFAM" id="SSF50156">
    <property type="entry name" value="PDZ domain-like"/>
    <property type="match status" value="1"/>
</dbReference>
<gene>
    <name evidence="12" type="ORF">UFOPK2928_00580</name>
    <name evidence="13" type="ORF">UFOPK3786_00168</name>
    <name evidence="14" type="ORF">UFOPK4010_00563</name>
</gene>
<dbReference type="GO" id="GO:0004222">
    <property type="term" value="F:metalloendopeptidase activity"/>
    <property type="evidence" value="ECO:0007669"/>
    <property type="project" value="InterPro"/>
</dbReference>
<evidence type="ECO:0000256" key="7">
    <source>
        <dbReference type="ARBA" id="ARBA00022989"/>
    </source>
</evidence>
<keyword evidence="5" id="KW-0378">Hydrolase</keyword>